<dbReference type="InterPro" id="IPR020809">
    <property type="entry name" value="Enolase_CS"/>
</dbReference>
<comment type="function">
    <text evidence="9 10">Catalyzes the reversible conversion of 2-phosphoglycerate (2-PG) into phosphoenolpyruvate (PEP). It is essential for the degradation of carbohydrates via glycolysis.</text>
</comment>
<dbReference type="InterPro" id="IPR020810">
    <property type="entry name" value="Enolase_C"/>
</dbReference>
<dbReference type="PANTHER" id="PTHR11902:SF1">
    <property type="entry name" value="ENOLASE"/>
    <property type="match status" value="1"/>
</dbReference>
<keyword evidence="10" id="KW-0479">Metal-binding</keyword>
<evidence type="ECO:0000313" key="14">
    <source>
        <dbReference type="Proteomes" id="UP001357452"/>
    </source>
</evidence>
<feature type="domain" description="Enolase C-terminal TIM barrel" evidence="11">
    <location>
        <begin position="139"/>
        <end position="428"/>
    </location>
</feature>
<dbReference type="SMART" id="SM01193">
    <property type="entry name" value="Enolase_N"/>
    <property type="match status" value="1"/>
</dbReference>
<dbReference type="Proteomes" id="UP001357452">
    <property type="component" value="Unassembled WGS sequence"/>
</dbReference>
<comment type="catalytic activity">
    <reaction evidence="10">
        <text>(2R)-2-phosphoglycerate = phosphoenolpyruvate + H2O</text>
        <dbReference type="Rhea" id="RHEA:10164"/>
        <dbReference type="ChEBI" id="CHEBI:15377"/>
        <dbReference type="ChEBI" id="CHEBI:58289"/>
        <dbReference type="ChEBI" id="CHEBI:58702"/>
        <dbReference type="EC" id="4.2.1.11"/>
    </reaction>
</comment>
<dbReference type="Gene3D" id="3.20.20.120">
    <property type="entry name" value="Enolase-like C-terminal domain"/>
    <property type="match status" value="1"/>
</dbReference>
<evidence type="ECO:0000256" key="4">
    <source>
        <dbReference type="ARBA" id="ARBA00017068"/>
    </source>
</evidence>
<name>A0ABU7RFP9_9BACT</name>
<evidence type="ECO:0000256" key="3">
    <source>
        <dbReference type="ARBA" id="ARBA00012058"/>
    </source>
</evidence>
<dbReference type="SFLD" id="SFLDF00002">
    <property type="entry name" value="enolase"/>
    <property type="match status" value="1"/>
</dbReference>
<evidence type="ECO:0000256" key="8">
    <source>
        <dbReference type="ARBA" id="ARBA00023239"/>
    </source>
</evidence>
<dbReference type="InterPro" id="IPR036849">
    <property type="entry name" value="Enolase-like_C_sf"/>
</dbReference>
<evidence type="ECO:0000259" key="12">
    <source>
        <dbReference type="SMART" id="SM01193"/>
    </source>
</evidence>
<dbReference type="SFLD" id="SFLDG00178">
    <property type="entry name" value="enolase"/>
    <property type="match status" value="1"/>
</dbReference>
<dbReference type="InterPro" id="IPR000941">
    <property type="entry name" value="Enolase"/>
</dbReference>
<dbReference type="CDD" id="cd03313">
    <property type="entry name" value="enolase"/>
    <property type="match status" value="1"/>
</dbReference>
<keyword evidence="6 10" id="KW-0460">Magnesium</keyword>
<dbReference type="NCBIfam" id="TIGR01060">
    <property type="entry name" value="eno"/>
    <property type="match status" value="1"/>
</dbReference>
<feature type="binding site" evidence="10">
    <location>
        <position position="163"/>
    </location>
    <ligand>
        <name>(2R)-2-phosphoglycerate</name>
        <dbReference type="ChEBI" id="CHEBI:58289"/>
    </ligand>
</feature>
<evidence type="ECO:0000256" key="9">
    <source>
        <dbReference type="ARBA" id="ARBA00045763"/>
    </source>
</evidence>
<dbReference type="InterPro" id="IPR020811">
    <property type="entry name" value="Enolase_N"/>
</dbReference>
<reference evidence="13 14" key="1">
    <citation type="submission" date="2024-01" db="EMBL/GenBank/DDBJ databases">
        <title>Niabella digestum sp. nov., isolated from waste digestion system.</title>
        <authorList>
            <person name="Zhang L."/>
        </authorList>
    </citation>
    <scope>NUCLEOTIDE SEQUENCE [LARGE SCALE GENOMIC DNA]</scope>
    <source>
        <strain evidence="13 14">A18</strain>
    </source>
</reference>
<dbReference type="SUPFAM" id="SSF54826">
    <property type="entry name" value="Enolase N-terminal domain-like"/>
    <property type="match status" value="1"/>
</dbReference>
<protein>
    <recommendedName>
        <fullName evidence="4 10">Enolase</fullName>
        <ecNumber evidence="3 10">4.2.1.11</ecNumber>
    </recommendedName>
    <alternativeName>
        <fullName evidence="10">2-phospho-D-glycerate hydro-lyase</fullName>
    </alternativeName>
    <alternativeName>
        <fullName evidence="10">2-phosphoglycerate dehydratase</fullName>
    </alternativeName>
</protein>
<keyword evidence="7 10" id="KW-0324">Glycolysis</keyword>
<dbReference type="Pfam" id="PF00113">
    <property type="entry name" value="Enolase_C"/>
    <property type="match status" value="1"/>
</dbReference>
<gene>
    <name evidence="10 13" type="primary">eno</name>
    <name evidence="13" type="ORF">V2H41_05735</name>
</gene>
<evidence type="ECO:0000256" key="10">
    <source>
        <dbReference type="HAMAP-Rule" id="MF_00318"/>
    </source>
</evidence>
<evidence type="ECO:0000259" key="11">
    <source>
        <dbReference type="SMART" id="SM01192"/>
    </source>
</evidence>
<comment type="cofactor">
    <cofactor evidence="10">
        <name>Mg(2+)</name>
        <dbReference type="ChEBI" id="CHEBI:18420"/>
    </cofactor>
    <text evidence="10">Binds a second Mg(2+) ion via substrate during catalysis.</text>
</comment>
<evidence type="ECO:0000256" key="1">
    <source>
        <dbReference type="ARBA" id="ARBA00005031"/>
    </source>
</evidence>
<feature type="binding site" evidence="10">
    <location>
        <position position="242"/>
    </location>
    <ligand>
        <name>Mg(2+)</name>
        <dbReference type="ChEBI" id="CHEBI:18420"/>
    </ligand>
</feature>
<feature type="active site" description="Proton donor" evidence="10">
    <location>
        <position position="205"/>
    </location>
</feature>
<feature type="binding site" evidence="10">
    <location>
        <position position="369"/>
    </location>
    <ligand>
        <name>(2R)-2-phosphoglycerate</name>
        <dbReference type="ChEBI" id="CHEBI:58289"/>
    </ligand>
</feature>
<keyword evidence="5 10" id="KW-0964">Secreted</keyword>
<dbReference type="EMBL" id="JAZGLY010000003">
    <property type="protein sequence ID" value="MEE6186771.1"/>
    <property type="molecule type" value="Genomic_DNA"/>
</dbReference>
<feature type="binding site" evidence="10">
    <location>
        <position position="315"/>
    </location>
    <ligand>
        <name>Mg(2+)</name>
        <dbReference type="ChEBI" id="CHEBI:18420"/>
    </ligand>
</feature>
<dbReference type="RefSeq" id="WP_330974181.1">
    <property type="nucleotide sequence ID" value="NZ_JAZGLY010000003.1"/>
</dbReference>
<comment type="caution">
    <text evidence="13">The sequence shown here is derived from an EMBL/GenBank/DDBJ whole genome shotgun (WGS) entry which is preliminary data.</text>
</comment>
<dbReference type="SMART" id="SM01192">
    <property type="entry name" value="Enolase_C"/>
    <property type="match status" value="1"/>
</dbReference>
<feature type="binding site" evidence="10">
    <location>
        <position position="391"/>
    </location>
    <ligand>
        <name>(2R)-2-phosphoglycerate</name>
        <dbReference type="ChEBI" id="CHEBI:58289"/>
    </ligand>
</feature>
<dbReference type="PANTHER" id="PTHR11902">
    <property type="entry name" value="ENOLASE"/>
    <property type="match status" value="1"/>
</dbReference>
<evidence type="ECO:0000256" key="7">
    <source>
        <dbReference type="ARBA" id="ARBA00023152"/>
    </source>
</evidence>
<evidence type="ECO:0000256" key="2">
    <source>
        <dbReference type="ARBA" id="ARBA00009604"/>
    </source>
</evidence>
<feature type="active site" description="Proton acceptor" evidence="10">
    <location>
        <position position="340"/>
    </location>
</feature>
<dbReference type="HAMAP" id="MF_00318">
    <property type="entry name" value="Enolase"/>
    <property type="match status" value="1"/>
</dbReference>
<accession>A0ABU7RFP9</accession>
<dbReference type="PROSITE" id="PS00164">
    <property type="entry name" value="ENOLASE"/>
    <property type="match status" value="1"/>
</dbReference>
<keyword evidence="14" id="KW-1185">Reference proteome</keyword>
<dbReference type="PIRSF" id="PIRSF001400">
    <property type="entry name" value="Enolase"/>
    <property type="match status" value="1"/>
</dbReference>
<evidence type="ECO:0000256" key="6">
    <source>
        <dbReference type="ARBA" id="ARBA00022842"/>
    </source>
</evidence>
<feature type="binding site" evidence="10">
    <location>
        <position position="288"/>
    </location>
    <ligand>
        <name>Mg(2+)</name>
        <dbReference type="ChEBI" id="CHEBI:18420"/>
    </ligand>
</feature>
<dbReference type="SFLD" id="SFLDS00001">
    <property type="entry name" value="Enolase"/>
    <property type="match status" value="1"/>
</dbReference>
<dbReference type="GO" id="GO:0004634">
    <property type="term" value="F:phosphopyruvate hydratase activity"/>
    <property type="evidence" value="ECO:0007669"/>
    <property type="project" value="UniProtKB-EC"/>
</dbReference>
<feature type="binding site" evidence="10">
    <location>
        <position position="370"/>
    </location>
    <ligand>
        <name>(2R)-2-phosphoglycerate</name>
        <dbReference type="ChEBI" id="CHEBI:58289"/>
    </ligand>
</feature>
<keyword evidence="8 10" id="KW-0456">Lyase</keyword>
<dbReference type="PRINTS" id="PR00148">
    <property type="entry name" value="ENOLASE"/>
</dbReference>
<dbReference type="Pfam" id="PF03952">
    <property type="entry name" value="Enolase_N"/>
    <property type="match status" value="1"/>
</dbReference>
<comment type="pathway">
    <text evidence="1 10">Carbohydrate degradation; glycolysis; pyruvate from D-glyceraldehyde 3-phosphate: step 4/5.</text>
</comment>
<proteinExistence type="inferred from homology"/>
<dbReference type="EC" id="4.2.1.11" evidence="3 10"/>
<feature type="domain" description="Enolase N-terminal" evidence="12">
    <location>
        <begin position="4"/>
        <end position="134"/>
    </location>
</feature>
<evidence type="ECO:0000313" key="13">
    <source>
        <dbReference type="EMBL" id="MEE6186771.1"/>
    </source>
</evidence>
<comment type="similarity">
    <text evidence="2 10">Belongs to the enolase family.</text>
</comment>
<dbReference type="SUPFAM" id="SSF51604">
    <property type="entry name" value="Enolase C-terminal domain-like"/>
    <property type="match status" value="1"/>
</dbReference>
<comment type="subcellular location">
    <subcellularLocation>
        <location evidence="10">Cytoplasm</location>
    </subcellularLocation>
    <subcellularLocation>
        <location evidence="10">Secreted</location>
    </subcellularLocation>
    <subcellularLocation>
        <location evidence="10">Cell surface</location>
    </subcellularLocation>
    <text evidence="10">Fractions of enolase are present in both the cytoplasm and on the cell surface.</text>
</comment>
<dbReference type="Gene3D" id="3.30.390.10">
    <property type="entry name" value="Enolase-like, N-terminal domain"/>
    <property type="match status" value="1"/>
</dbReference>
<evidence type="ECO:0000256" key="5">
    <source>
        <dbReference type="ARBA" id="ARBA00022525"/>
    </source>
</evidence>
<organism evidence="13 14">
    <name type="scientific">Niabella digestorum</name>
    <dbReference type="NCBI Taxonomy" id="3117701"/>
    <lineage>
        <taxon>Bacteria</taxon>
        <taxon>Pseudomonadati</taxon>
        <taxon>Bacteroidota</taxon>
        <taxon>Chitinophagia</taxon>
        <taxon>Chitinophagales</taxon>
        <taxon>Chitinophagaceae</taxon>
        <taxon>Niabella</taxon>
    </lineage>
</organism>
<keyword evidence="10" id="KW-0963">Cytoplasm</keyword>
<feature type="binding site" evidence="10">
    <location>
        <position position="340"/>
    </location>
    <ligand>
        <name>(2R)-2-phosphoglycerate</name>
        <dbReference type="ChEBI" id="CHEBI:58289"/>
    </ligand>
</feature>
<sequence length="429" mass="46360">MSYISEVFARQILDSRGNPTVEVDVITDEGAVGRAAVPSGASTGVHEAVELRDGDKKKYLGKGTLKAVKNVNNVIAPALLGYDVADQTGIDKLMIDLDGTSNKGKLGANALLAVSMAVAKAAAEEAGLPLYRYIGGTNAKTLPVPMMNILNGGAHADNKIDFQEFMIMPIGAPTFSEGLRWGVEIFHALKSVLKKRGYSTNVGDEGGFAPNIQSNEEAIETVLEAIVAAGYKPGTQIAIAMDAANSELWNNKKKKYVFHKSSGKEMSSEELVKYWENWVKNYPIVSIEDGMAEDDWKGWKMLTEAIGSKCQLVGDDLFVTNVERLQKGIDKDIANALLVKVNQIGTITETINAVTLAQHNGYNTIMSHRSGETEDTTIADLAVALNCGQIKTGSASRTDRIAKYNQLLRIEEQLGDSAIYPKGKIKFGK</sequence>
<dbReference type="InterPro" id="IPR029017">
    <property type="entry name" value="Enolase-like_N"/>
</dbReference>